<dbReference type="InParanoid" id="A0A0C3F144"/>
<proteinExistence type="predicted"/>
<protein>
    <recommendedName>
        <fullName evidence="1">Cyanovirin-N domain-containing protein</fullName>
    </recommendedName>
</protein>
<name>A0A0C3F144_PILCF</name>
<gene>
    <name evidence="2" type="ORF">PILCRDRAFT_828935</name>
</gene>
<keyword evidence="3" id="KW-1185">Reference proteome</keyword>
<evidence type="ECO:0000313" key="2">
    <source>
        <dbReference type="EMBL" id="KIM73641.1"/>
    </source>
</evidence>
<dbReference type="OrthoDB" id="2441380at2759"/>
<sequence length="107" mass="11803">MSFYETSRNVRLDEDNRTLRAECKGSDGKFHPTSIDLGMHLGNHNGSFVWHGENFNETARDVRLGGSMLYADLRSPEGTWNAAHIDLNKVVGNDDGQLVNAGIGGNR</sequence>
<dbReference type="STRING" id="765440.A0A0C3F144"/>
<dbReference type="SMART" id="SM01111">
    <property type="entry name" value="CVNH"/>
    <property type="match status" value="1"/>
</dbReference>
<dbReference type="InterPro" id="IPR036673">
    <property type="entry name" value="Cyanovirin-N_sf"/>
</dbReference>
<dbReference type="EMBL" id="KN833077">
    <property type="protein sequence ID" value="KIM73641.1"/>
    <property type="molecule type" value="Genomic_DNA"/>
</dbReference>
<dbReference type="Gene3D" id="2.30.60.10">
    <property type="entry name" value="Cyanovirin-N"/>
    <property type="match status" value="1"/>
</dbReference>
<dbReference type="Proteomes" id="UP000054166">
    <property type="component" value="Unassembled WGS sequence"/>
</dbReference>
<evidence type="ECO:0000259" key="1">
    <source>
        <dbReference type="SMART" id="SM01111"/>
    </source>
</evidence>
<dbReference type="InterPro" id="IPR011058">
    <property type="entry name" value="Cyanovirin-N"/>
</dbReference>
<dbReference type="AlphaFoldDB" id="A0A0C3F144"/>
<dbReference type="PANTHER" id="PTHR42076">
    <property type="entry name" value="CYANOVIRIN-N HOMOLOG"/>
    <property type="match status" value="1"/>
</dbReference>
<dbReference type="SUPFAM" id="SSF51322">
    <property type="entry name" value="Cyanovirin-N"/>
    <property type="match status" value="1"/>
</dbReference>
<reference evidence="2 3" key="1">
    <citation type="submission" date="2014-04" db="EMBL/GenBank/DDBJ databases">
        <authorList>
            <consortium name="DOE Joint Genome Institute"/>
            <person name="Kuo A."/>
            <person name="Tarkka M."/>
            <person name="Buscot F."/>
            <person name="Kohler A."/>
            <person name="Nagy L.G."/>
            <person name="Floudas D."/>
            <person name="Copeland A."/>
            <person name="Barry K.W."/>
            <person name="Cichocki N."/>
            <person name="Veneault-Fourrey C."/>
            <person name="LaButti K."/>
            <person name="Lindquist E.A."/>
            <person name="Lipzen A."/>
            <person name="Lundell T."/>
            <person name="Morin E."/>
            <person name="Murat C."/>
            <person name="Sun H."/>
            <person name="Tunlid A."/>
            <person name="Henrissat B."/>
            <person name="Grigoriev I.V."/>
            <person name="Hibbett D.S."/>
            <person name="Martin F."/>
            <person name="Nordberg H.P."/>
            <person name="Cantor M.N."/>
            <person name="Hua S.X."/>
        </authorList>
    </citation>
    <scope>NUCLEOTIDE SEQUENCE [LARGE SCALE GENOMIC DNA]</scope>
    <source>
        <strain evidence="2 3">F 1598</strain>
    </source>
</reference>
<dbReference type="PANTHER" id="PTHR42076:SF1">
    <property type="entry name" value="CYANOVIRIN-N DOMAIN-CONTAINING PROTEIN"/>
    <property type="match status" value="1"/>
</dbReference>
<dbReference type="Pfam" id="PF08881">
    <property type="entry name" value="CVNH"/>
    <property type="match status" value="1"/>
</dbReference>
<evidence type="ECO:0000313" key="3">
    <source>
        <dbReference type="Proteomes" id="UP000054166"/>
    </source>
</evidence>
<dbReference type="HOGENOM" id="CLU_144945_0_0_1"/>
<organism evidence="2 3">
    <name type="scientific">Piloderma croceum (strain F 1598)</name>
    <dbReference type="NCBI Taxonomy" id="765440"/>
    <lineage>
        <taxon>Eukaryota</taxon>
        <taxon>Fungi</taxon>
        <taxon>Dikarya</taxon>
        <taxon>Basidiomycota</taxon>
        <taxon>Agaricomycotina</taxon>
        <taxon>Agaricomycetes</taxon>
        <taxon>Agaricomycetidae</taxon>
        <taxon>Atheliales</taxon>
        <taxon>Atheliaceae</taxon>
        <taxon>Piloderma</taxon>
    </lineage>
</organism>
<accession>A0A0C3F144</accession>
<feature type="domain" description="Cyanovirin-N" evidence="1">
    <location>
        <begin position="2"/>
        <end position="100"/>
    </location>
</feature>
<reference evidence="3" key="2">
    <citation type="submission" date="2015-01" db="EMBL/GenBank/DDBJ databases">
        <title>Evolutionary Origins and Diversification of the Mycorrhizal Mutualists.</title>
        <authorList>
            <consortium name="DOE Joint Genome Institute"/>
            <consortium name="Mycorrhizal Genomics Consortium"/>
            <person name="Kohler A."/>
            <person name="Kuo A."/>
            <person name="Nagy L.G."/>
            <person name="Floudas D."/>
            <person name="Copeland A."/>
            <person name="Barry K.W."/>
            <person name="Cichocki N."/>
            <person name="Veneault-Fourrey C."/>
            <person name="LaButti K."/>
            <person name="Lindquist E.A."/>
            <person name="Lipzen A."/>
            <person name="Lundell T."/>
            <person name="Morin E."/>
            <person name="Murat C."/>
            <person name="Riley R."/>
            <person name="Ohm R."/>
            <person name="Sun H."/>
            <person name="Tunlid A."/>
            <person name="Henrissat B."/>
            <person name="Grigoriev I.V."/>
            <person name="Hibbett D.S."/>
            <person name="Martin F."/>
        </authorList>
    </citation>
    <scope>NUCLEOTIDE SEQUENCE [LARGE SCALE GENOMIC DNA]</scope>
    <source>
        <strain evidence="3">F 1598</strain>
    </source>
</reference>